<dbReference type="SMART" id="SM00393">
    <property type="entry name" value="R3H"/>
    <property type="match status" value="1"/>
</dbReference>
<dbReference type="SUPFAM" id="SSF82708">
    <property type="entry name" value="R3H domain"/>
    <property type="match status" value="1"/>
</dbReference>
<dbReference type="CDD" id="cd02644">
    <property type="entry name" value="R3H_jag"/>
    <property type="match status" value="1"/>
</dbReference>
<evidence type="ECO:0000313" key="3">
    <source>
        <dbReference type="Proteomes" id="UP000230214"/>
    </source>
</evidence>
<dbReference type="PANTHER" id="PTHR35800">
    <property type="entry name" value="PROTEIN JAG"/>
    <property type="match status" value="1"/>
</dbReference>
<dbReference type="Pfam" id="PF13083">
    <property type="entry name" value="KH_KhpA-B"/>
    <property type="match status" value="1"/>
</dbReference>
<dbReference type="InterPro" id="IPR034079">
    <property type="entry name" value="R3H_KhpB"/>
</dbReference>
<proteinExistence type="predicted"/>
<dbReference type="Gene3D" id="3.30.1370.50">
    <property type="entry name" value="R3H-like domain"/>
    <property type="match status" value="1"/>
</dbReference>
<accession>A0A2H0RAE2</accession>
<feature type="domain" description="R3H" evidence="1">
    <location>
        <begin position="86"/>
        <end position="152"/>
    </location>
</feature>
<protein>
    <recommendedName>
        <fullName evidence="1">R3H domain-containing protein</fullName>
    </recommendedName>
</protein>
<name>A0A2H0RAE2_UNCKA</name>
<dbReference type="InterPro" id="IPR039247">
    <property type="entry name" value="KhpB"/>
</dbReference>
<dbReference type="Proteomes" id="UP000230214">
    <property type="component" value="Unassembled WGS sequence"/>
</dbReference>
<dbReference type="GO" id="GO:0003723">
    <property type="term" value="F:RNA binding"/>
    <property type="evidence" value="ECO:0007669"/>
    <property type="project" value="InterPro"/>
</dbReference>
<sequence length="155" mass="17795">MKEQLEFVEKSLQDILTYLDIEGSFDISYDKTNSLIKINIGGDDIGNLIGYHGENIFALQNILLVSLLRKYEEPAKLYLDIGGYRLKREEKLIEMVVDIADKVRKSSRSYKMSPMTANDRRIVHCEISKFSDLISYSVGEGRDRRVIISKQELGN</sequence>
<comment type="caution">
    <text evidence="2">The sequence shown here is derived from an EMBL/GenBank/DDBJ whole genome shotgun (WGS) entry which is preliminary data.</text>
</comment>
<dbReference type="PANTHER" id="PTHR35800:SF1">
    <property type="entry name" value="RNA-BINDING PROTEIN KHPB"/>
    <property type="match status" value="1"/>
</dbReference>
<dbReference type="InterPro" id="IPR001374">
    <property type="entry name" value="R3H_dom"/>
</dbReference>
<reference evidence="2 3" key="1">
    <citation type="submission" date="2017-09" db="EMBL/GenBank/DDBJ databases">
        <title>Depth-based differentiation of microbial function through sediment-hosted aquifers and enrichment of novel symbionts in the deep terrestrial subsurface.</title>
        <authorList>
            <person name="Probst A.J."/>
            <person name="Ladd B."/>
            <person name="Jarett J.K."/>
            <person name="Geller-Mcgrath D.E."/>
            <person name="Sieber C.M."/>
            <person name="Emerson J.B."/>
            <person name="Anantharaman K."/>
            <person name="Thomas B.C."/>
            <person name="Malmstrom R."/>
            <person name="Stieglmeier M."/>
            <person name="Klingl A."/>
            <person name="Woyke T."/>
            <person name="Ryan C.M."/>
            <person name="Banfield J.F."/>
        </authorList>
    </citation>
    <scope>NUCLEOTIDE SEQUENCE [LARGE SCALE GENOMIC DNA]</scope>
    <source>
        <strain evidence="2">CG10_big_fil_rev_8_21_14_0_10_32_10</strain>
    </source>
</reference>
<dbReference type="PROSITE" id="PS51061">
    <property type="entry name" value="R3H"/>
    <property type="match status" value="1"/>
</dbReference>
<gene>
    <name evidence="2" type="ORF">COV24_02500</name>
</gene>
<dbReference type="Gene3D" id="3.30.300.20">
    <property type="match status" value="1"/>
</dbReference>
<dbReference type="EMBL" id="PCXU01000022">
    <property type="protein sequence ID" value="PIR43493.1"/>
    <property type="molecule type" value="Genomic_DNA"/>
</dbReference>
<dbReference type="InterPro" id="IPR036867">
    <property type="entry name" value="R3H_dom_sf"/>
</dbReference>
<evidence type="ECO:0000259" key="1">
    <source>
        <dbReference type="PROSITE" id="PS51061"/>
    </source>
</evidence>
<dbReference type="InterPro" id="IPR015946">
    <property type="entry name" value="KH_dom-like_a/b"/>
</dbReference>
<evidence type="ECO:0000313" key="2">
    <source>
        <dbReference type="EMBL" id="PIR43493.1"/>
    </source>
</evidence>
<organism evidence="2 3">
    <name type="scientific">candidate division WWE3 bacterium CG10_big_fil_rev_8_21_14_0_10_32_10</name>
    <dbReference type="NCBI Taxonomy" id="1975090"/>
    <lineage>
        <taxon>Bacteria</taxon>
        <taxon>Katanobacteria</taxon>
    </lineage>
</organism>
<dbReference type="AlphaFoldDB" id="A0A2H0RAE2"/>
<dbReference type="Pfam" id="PF01424">
    <property type="entry name" value="R3H"/>
    <property type="match status" value="1"/>
</dbReference>